<dbReference type="Pfam" id="PF00501">
    <property type="entry name" value="AMP-binding"/>
    <property type="match status" value="1"/>
</dbReference>
<gene>
    <name evidence="2" type="ORF">NSK_005501</name>
</gene>
<name>A0A4D9CVC1_9STRA</name>
<sequence>MAATFVAPRTLRDVPHSESYPPGHPALVIPATPEFPSYEVSYTALAHAVATVGKQLIPLLPAEKSEKVVALAMPNTLAFPLGFLGAIHGGAAMAPLNPDYKEEEFRFYLEAAFPVYIGWRFPKLTSRARAAPWHPNTIS</sequence>
<accession>A0A4D9CVC1</accession>
<feature type="domain" description="AMP-dependent synthetase/ligase" evidence="1">
    <location>
        <begin position="21"/>
        <end position="113"/>
    </location>
</feature>
<protein>
    <recommendedName>
        <fullName evidence="1">AMP-dependent synthetase/ligase domain-containing protein</fullName>
    </recommendedName>
</protein>
<dbReference type="Proteomes" id="UP000355283">
    <property type="component" value="Unassembled WGS sequence"/>
</dbReference>
<comment type="caution">
    <text evidence="2">The sequence shown here is derived from an EMBL/GenBank/DDBJ whole genome shotgun (WGS) entry which is preliminary data.</text>
</comment>
<reference evidence="2 3" key="1">
    <citation type="submission" date="2019-01" db="EMBL/GenBank/DDBJ databases">
        <title>Nuclear Genome Assembly of the Microalgal Biofuel strain Nannochloropsis salina CCMP1776.</title>
        <authorList>
            <person name="Hovde B."/>
        </authorList>
    </citation>
    <scope>NUCLEOTIDE SEQUENCE [LARGE SCALE GENOMIC DNA]</scope>
    <source>
        <strain evidence="2 3">CCMP1776</strain>
    </source>
</reference>
<dbReference type="InterPro" id="IPR000873">
    <property type="entry name" value="AMP-dep_synth/lig_dom"/>
</dbReference>
<evidence type="ECO:0000313" key="3">
    <source>
        <dbReference type="Proteomes" id="UP000355283"/>
    </source>
</evidence>
<dbReference type="OrthoDB" id="3633556at2759"/>
<organism evidence="2 3">
    <name type="scientific">Nannochloropsis salina CCMP1776</name>
    <dbReference type="NCBI Taxonomy" id="1027361"/>
    <lineage>
        <taxon>Eukaryota</taxon>
        <taxon>Sar</taxon>
        <taxon>Stramenopiles</taxon>
        <taxon>Ochrophyta</taxon>
        <taxon>Eustigmatophyceae</taxon>
        <taxon>Eustigmatales</taxon>
        <taxon>Monodopsidaceae</taxon>
        <taxon>Microchloropsis</taxon>
        <taxon>Microchloropsis salina</taxon>
    </lineage>
</organism>
<proteinExistence type="predicted"/>
<dbReference type="Gene3D" id="3.40.50.980">
    <property type="match status" value="1"/>
</dbReference>
<dbReference type="SUPFAM" id="SSF56801">
    <property type="entry name" value="Acetyl-CoA synthetase-like"/>
    <property type="match status" value="1"/>
</dbReference>
<evidence type="ECO:0000259" key="1">
    <source>
        <dbReference type="Pfam" id="PF00501"/>
    </source>
</evidence>
<dbReference type="AlphaFoldDB" id="A0A4D9CVC1"/>
<keyword evidence="3" id="KW-1185">Reference proteome</keyword>
<dbReference type="EMBL" id="SDOX01000061">
    <property type="protein sequence ID" value="TFJ83192.1"/>
    <property type="molecule type" value="Genomic_DNA"/>
</dbReference>
<evidence type="ECO:0000313" key="2">
    <source>
        <dbReference type="EMBL" id="TFJ83192.1"/>
    </source>
</evidence>